<evidence type="ECO:0000256" key="1">
    <source>
        <dbReference type="SAM" id="MobiDB-lite"/>
    </source>
</evidence>
<accession>A0AAE1NZZ2</accession>
<dbReference type="EMBL" id="JAWZYT010003353">
    <property type="protein sequence ID" value="KAK4298868.1"/>
    <property type="molecule type" value="Genomic_DNA"/>
</dbReference>
<dbReference type="AlphaFoldDB" id="A0AAE1NZZ2"/>
<sequence>MPSLLSSHCSHHKVEGQPSPVISSVKSLLSPTSLVWCTSSVWFSYSYPHQSSTIVQVYMRLAPPFTSGQSRLTWCLCQLLASDWYRSQTHVNMLPFPIDTHLTLAPPRPPRQGDGTYWPHLKPDATETFTDPTHQTQPPQTLPASQKIRPPLI</sequence>
<evidence type="ECO:0000313" key="3">
    <source>
        <dbReference type="Proteomes" id="UP001292094"/>
    </source>
</evidence>
<keyword evidence="3" id="KW-1185">Reference proteome</keyword>
<proteinExistence type="predicted"/>
<comment type="caution">
    <text evidence="2">The sequence shown here is derived from an EMBL/GenBank/DDBJ whole genome shotgun (WGS) entry which is preliminary data.</text>
</comment>
<reference evidence="2" key="1">
    <citation type="submission" date="2023-11" db="EMBL/GenBank/DDBJ databases">
        <title>Genome assemblies of two species of porcelain crab, Petrolisthes cinctipes and Petrolisthes manimaculis (Anomura: Porcellanidae).</title>
        <authorList>
            <person name="Angst P."/>
        </authorList>
    </citation>
    <scope>NUCLEOTIDE SEQUENCE</scope>
    <source>
        <strain evidence="2">PB745_02</strain>
        <tissue evidence="2">Gill</tissue>
    </source>
</reference>
<dbReference type="Proteomes" id="UP001292094">
    <property type="component" value="Unassembled WGS sequence"/>
</dbReference>
<organism evidence="2 3">
    <name type="scientific">Petrolisthes manimaculis</name>
    <dbReference type="NCBI Taxonomy" id="1843537"/>
    <lineage>
        <taxon>Eukaryota</taxon>
        <taxon>Metazoa</taxon>
        <taxon>Ecdysozoa</taxon>
        <taxon>Arthropoda</taxon>
        <taxon>Crustacea</taxon>
        <taxon>Multicrustacea</taxon>
        <taxon>Malacostraca</taxon>
        <taxon>Eumalacostraca</taxon>
        <taxon>Eucarida</taxon>
        <taxon>Decapoda</taxon>
        <taxon>Pleocyemata</taxon>
        <taxon>Anomura</taxon>
        <taxon>Galatheoidea</taxon>
        <taxon>Porcellanidae</taxon>
        <taxon>Petrolisthes</taxon>
    </lineage>
</organism>
<protein>
    <submittedName>
        <fullName evidence="2">Uncharacterized protein</fullName>
    </submittedName>
</protein>
<feature type="region of interest" description="Disordered" evidence="1">
    <location>
        <begin position="106"/>
        <end position="153"/>
    </location>
</feature>
<name>A0AAE1NZZ2_9EUCA</name>
<gene>
    <name evidence="2" type="ORF">Pmani_028819</name>
</gene>
<evidence type="ECO:0000313" key="2">
    <source>
        <dbReference type="EMBL" id="KAK4298868.1"/>
    </source>
</evidence>
<feature type="compositionally biased region" description="Low complexity" evidence="1">
    <location>
        <begin position="128"/>
        <end position="139"/>
    </location>
</feature>